<gene>
    <name evidence="1" type="ORF">NHP190012_04560</name>
</gene>
<evidence type="ECO:0000313" key="2">
    <source>
        <dbReference type="Proteomes" id="UP000826146"/>
    </source>
</evidence>
<dbReference type="RefSeq" id="WP_221272272.1">
    <property type="nucleotide sequence ID" value="NZ_AP024819.1"/>
</dbReference>
<dbReference type="Proteomes" id="UP000826146">
    <property type="component" value="Chromosome"/>
</dbReference>
<dbReference type="InterPro" id="IPR043129">
    <property type="entry name" value="ATPase_NBD"/>
</dbReference>
<protein>
    <submittedName>
        <fullName evidence="1">Universal bacterial protein YeaZ</fullName>
    </submittedName>
</protein>
<reference evidence="1 2" key="1">
    <citation type="submission" date="2021-07" db="EMBL/GenBank/DDBJ databases">
        <title>Novel Helicobacter sp. Isolated from a cat.</title>
        <authorList>
            <person name="Rimbara E."/>
            <person name="Suzuki M."/>
        </authorList>
    </citation>
    <scope>NUCLEOTIDE SEQUENCE [LARGE SCALE GENOMIC DNA]</scope>
    <source>
        <strain evidence="2">NHP19-012</strain>
    </source>
</reference>
<sequence>MQEPTQVGVYALDGQFLHAFSSNERTNTALIQIFKILLKWLEARHLNIQALYYVRGPGSFMAMKLTHIFVHAWVLLNPVPLHSALGFAFNENSPIKAFGKSFYVCEDDQVALKTFESPPACQEMRLPPTLDPLLFAADNEPLYFLPPV</sequence>
<dbReference type="SUPFAM" id="SSF53067">
    <property type="entry name" value="Actin-like ATPase domain"/>
    <property type="match status" value="1"/>
</dbReference>
<proteinExistence type="predicted"/>
<keyword evidence="2" id="KW-1185">Reference proteome</keyword>
<accession>A0ABN6I840</accession>
<name>A0ABN6I840_9HELI</name>
<organism evidence="1 2">
    <name type="scientific">Helicobacter gastrofelis</name>
    <dbReference type="NCBI Taxonomy" id="2849642"/>
    <lineage>
        <taxon>Bacteria</taxon>
        <taxon>Pseudomonadati</taxon>
        <taxon>Campylobacterota</taxon>
        <taxon>Epsilonproteobacteria</taxon>
        <taxon>Campylobacterales</taxon>
        <taxon>Helicobacteraceae</taxon>
        <taxon>Helicobacter</taxon>
    </lineage>
</organism>
<dbReference type="EMBL" id="AP024819">
    <property type="protein sequence ID" value="BCZ18814.1"/>
    <property type="molecule type" value="Genomic_DNA"/>
</dbReference>
<evidence type="ECO:0000313" key="1">
    <source>
        <dbReference type="EMBL" id="BCZ18814.1"/>
    </source>
</evidence>